<sequence length="241" mass="25632">MAEPPPKGRTLFLRADRSLRILVRQLIRGGHAAAQPTGNPAEDADSRGTASLLAGDPARRLQAVRLMLREPGPMAEEAALDLLLAADLEIMAAPPTPVVPGREQDAPVTAIAAPPAPDVAPSPVEKPETAFLRATRQRRHEVAITLLAKAADVPTGTVRAAVELRDATALVALAWRASFSFRSSELLQREIAGLLRHQILSRHPDGGIPVGRATMMWHLALVGTDAGSEDAEHEEGGQDPE</sequence>
<evidence type="ECO:0008006" key="4">
    <source>
        <dbReference type="Google" id="ProtNLM"/>
    </source>
</evidence>
<reference evidence="2 3" key="1">
    <citation type="submission" date="2022-06" db="EMBL/GenBank/DDBJ databases">
        <title>Rhizosaccharibacter gen. nov. sp. nov. KSS12, endophytic bacteria isolated from sugarcane.</title>
        <authorList>
            <person name="Pitiwittayakul N."/>
        </authorList>
    </citation>
    <scope>NUCLEOTIDE SEQUENCE [LARGE SCALE GENOMIC DNA]</scope>
    <source>
        <strain evidence="2 3">KSS12</strain>
    </source>
</reference>
<dbReference type="Proteomes" id="UP001524547">
    <property type="component" value="Unassembled WGS sequence"/>
</dbReference>
<accession>A0ABT1VVD0</accession>
<name>A0ABT1VVD0_9PROT</name>
<protein>
    <recommendedName>
        <fullName evidence="4">DUF2336 domain-containing protein</fullName>
    </recommendedName>
</protein>
<evidence type="ECO:0000256" key="1">
    <source>
        <dbReference type="SAM" id="MobiDB-lite"/>
    </source>
</evidence>
<dbReference type="RefSeq" id="WP_422919023.1">
    <property type="nucleotide sequence ID" value="NZ_JAMZEJ010000003.1"/>
</dbReference>
<comment type="caution">
    <text evidence="2">The sequence shown here is derived from an EMBL/GenBank/DDBJ whole genome shotgun (WGS) entry which is preliminary data.</text>
</comment>
<evidence type="ECO:0000313" key="3">
    <source>
        <dbReference type="Proteomes" id="UP001524547"/>
    </source>
</evidence>
<evidence type="ECO:0000313" key="2">
    <source>
        <dbReference type="EMBL" id="MCQ8240288.1"/>
    </source>
</evidence>
<organism evidence="2 3">
    <name type="scientific">Rhizosaccharibacter radicis</name>
    <dbReference type="NCBI Taxonomy" id="2782605"/>
    <lineage>
        <taxon>Bacteria</taxon>
        <taxon>Pseudomonadati</taxon>
        <taxon>Pseudomonadota</taxon>
        <taxon>Alphaproteobacteria</taxon>
        <taxon>Acetobacterales</taxon>
        <taxon>Acetobacteraceae</taxon>
        <taxon>Rhizosaccharibacter</taxon>
    </lineage>
</organism>
<proteinExistence type="predicted"/>
<keyword evidence="3" id="KW-1185">Reference proteome</keyword>
<dbReference type="EMBL" id="JAMZEJ010000003">
    <property type="protein sequence ID" value="MCQ8240288.1"/>
    <property type="molecule type" value="Genomic_DNA"/>
</dbReference>
<feature type="region of interest" description="Disordered" evidence="1">
    <location>
        <begin position="30"/>
        <end position="55"/>
    </location>
</feature>
<gene>
    <name evidence="2" type="ORF">NFI88_05450</name>
</gene>